<feature type="compositionally biased region" description="Basic and acidic residues" evidence="1">
    <location>
        <begin position="9"/>
        <end position="23"/>
    </location>
</feature>
<proteinExistence type="predicted"/>
<comment type="caution">
    <text evidence="3">The sequence shown here is derived from an EMBL/GenBank/DDBJ whole genome shotgun (WGS) entry which is preliminary data.</text>
</comment>
<gene>
    <name evidence="3" type="ORF">GCM10007876_07430</name>
</gene>
<evidence type="ECO:0000256" key="2">
    <source>
        <dbReference type="SAM" id="Phobius"/>
    </source>
</evidence>
<evidence type="ECO:0000313" key="4">
    <source>
        <dbReference type="Proteomes" id="UP001161389"/>
    </source>
</evidence>
<sequence length="158" mass="17756">MNLLNDGETSTKDEVKPGRSDKRTSKKGMSWPNSVMVAVDQLGNAIAGGNPDATVSARVGYFSVHARKPYVWYWKVLEKIIDYAFQPVDGPNHCFDSYRADEDELFQQGSDFFRAILGLIVIVFCVPTAVLLRLAVLVYPKWHFSNRRKDGLSTSIPE</sequence>
<name>A0AA37W562_9GAMM</name>
<feature type="transmembrane region" description="Helical" evidence="2">
    <location>
        <begin position="112"/>
        <end position="139"/>
    </location>
</feature>
<accession>A0AA37W562</accession>
<keyword evidence="2" id="KW-1133">Transmembrane helix</keyword>
<reference evidence="3" key="2">
    <citation type="submission" date="2023-01" db="EMBL/GenBank/DDBJ databases">
        <title>Draft genome sequence of Litoribrevibacter albus strain NBRC 110071.</title>
        <authorList>
            <person name="Sun Q."/>
            <person name="Mori K."/>
        </authorList>
    </citation>
    <scope>NUCLEOTIDE SEQUENCE</scope>
    <source>
        <strain evidence="3">NBRC 110071</strain>
    </source>
</reference>
<keyword evidence="2" id="KW-0812">Transmembrane</keyword>
<protein>
    <submittedName>
        <fullName evidence="3">Uncharacterized protein</fullName>
    </submittedName>
</protein>
<dbReference type="AlphaFoldDB" id="A0AA37W562"/>
<dbReference type="EMBL" id="BSNM01000003">
    <property type="protein sequence ID" value="GLQ30265.1"/>
    <property type="molecule type" value="Genomic_DNA"/>
</dbReference>
<dbReference type="RefSeq" id="WP_284378910.1">
    <property type="nucleotide sequence ID" value="NZ_BSNM01000003.1"/>
</dbReference>
<reference evidence="3" key="1">
    <citation type="journal article" date="2014" name="Int. J. Syst. Evol. Microbiol.">
        <title>Complete genome sequence of Corynebacterium casei LMG S-19264T (=DSM 44701T), isolated from a smear-ripened cheese.</title>
        <authorList>
            <consortium name="US DOE Joint Genome Institute (JGI-PGF)"/>
            <person name="Walter F."/>
            <person name="Albersmeier A."/>
            <person name="Kalinowski J."/>
            <person name="Ruckert C."/>
        </authorList>
    </citation>
    <scope>NUCLEOTIDE SEQUENCE</scope>
    <source>
        <strain evidence="3">NBRC 110071</strain>
    </source>
</reference>
<evidence type="ECO:0000256" key="1">
    <source>
        <dbReference type="SAM" id="MobiDB-lite"/>
    </source>
</evidence>
<organism evidence="3 4">
    <name type="scientific">Litoribrevibacter albus</name>
    <dbReference type="NCBI Taxonomy" id="1473156"/>
    <lineage>
        <taxon>Bacteria</taxon>
        <taxon>Pseudomonadati</taxon>
        <taxon>Pseudomonadota</taxon>
        <taxon>Gammaproteobacteria</taxon>
        <taxon>Oceanospirillales</taxon>
        <taxon>Oceanospirillaceae</taxon>
        <taxon>Litoribrevibacter</taxon>
    </lineage>
</organism>
<keyword evidence="2" id="KW-0472">Membrane</keyword>
<feature type="region of interest" description="Disordered" evidence="1">
    <location>
        <begin position="1"/>
        <end position="29"/>
    </location>
</feature>
<evidence type="ECO:0000313" key="3">
    <source>
        <dbReference type="EMBL" id="GLQ30265.1"/>
    </source>
</evidence>
<keyword evidence="4" id="KW-1185">Reference proteome</keyword>
<dbReference type="Proteomes" id="UP001161389">
    <property type="component" value="Unassembled WGS sequence"/>
</dbReference>